<organism evidence="1 2">
    <name type="scientific">Streptomyces kunmingensis</name>
    <dbReference type="NCBI Taxonomy" id="68225"/>
    <lineage>
        <taxon>Bacteria</taxon>
        <taxon>Bacillati</taxon>
        <taxon>Actinomycetota</taxon>
        <taxon>Actinomycetes</taxon>
        <taxon>Kitasatosporales</taxon>
        <taxon>Streptomycetaceae</taxon>
        <taxon>Streptomyces</taxon>
    </lineage>
</organism>
<evidence type="ECO:0000313" key="1">
    <source>
        <dbReference type="EMBL" id="MEB3960664.1"/>
    </source>
</evidence>
<name>A0ABU6C855_9ACTN</name>
<dbReference type="RefSeq" id="WP_324767791.1">
    <property type="nucleotide sequence ID" value="NZ_BAAATS010000016.1"/>
</dbReference>
<protein>
    <submittedName>
        <fullName evidence="1">SnoaL-like polyketide cyclase</fullName>
    </submittedName>
</protein>
<dbReference type="Gene3D" id="3.10.450.50">
    <property type="match status" value="1"/>
</dbReference>
<dbReference type="InterPro" id="IPR032710">
    <property type="entry name" value="NTF2-like_dom_sf"/>
</dbReference>
<sequence>MPEAPPPLWLQGRSAVIAAADAADWREGVPDYHLSHTVMPGQRTTEHAPGSLEAIVEGVVQVFEMEVSHKHDPATWVSMVTDRFRTRINGGPWADAGEIIERGSYNVLIGDSVFYGAESFESSHHVFHQAFPGGFYWEVTEVVSGPPTIAFKWRHWGAFEGEYKGFAASGEQVEMFGMSIARVDDELRLLEVEHYYDPNAFLGKLTGGCPVSGAAGSAGA</sequence>
<dbReference type="PANTHER" id="PTHR31723:SF10">
    <property type="entry name" value="PATHOGEN-RELATED PROTEIN"/>
    <property type="match status" value="1"/>
</dbReference>
<dbReference type="PANTHER" id="PTHR31723">
    <property type="entry name" value="PATHOGENESIS-RELATED FAMILY PROTEIN"/>
    <property type="match status" value="1"/>
</dbReference>
<evidence type="ECO:0000313" key="2">
    <source>
        <dbReference type="Proteomes" id="UP001352223"/>
    </source>
</evidence>
<dbReference type="SUPFAM" id="SSF54427">
    <property type="entry name" value="NTF2-like"/>
    <property type="match status" value="1"/>
</dbReference>
<dbReference type="InterPro" id="IPR053218">
    <property type="entry name" value="Pathogen-related_defense"/>
</dbReference>
<comment type="caution">
    <text evidence="1">The sequence shown here is derived from an EMBL/GenBank/DDBJ whole genome shotgun (WGS) entry which is preliminary data.</text>
</comment>
<gene>
    <name evidence="1" type="ORF">OKJ48_10480</name>
</gene>
<reference evidence="1 2" key="1">
    <citation type="submission" date="2022-10" db="EMBL/GenBank/DDBJ databases">
        <authorList>
            <person name="Xie J."/>
            <person name="Shen N."/>
        </authorList>
    </citation>
    <scope>NUCLEOTIDE SEQUENCE [LARGE SCALE GENOMIC DNA]</scope>
    <source>
        <strain evidence="1 2">DSM 41681</strain>
    </source>
</reference>
<dbReference type="Proteomes" id="UP001352223">
    <property type="component" value="Unassembled WGS sequence"/>
</dbReference>
<proteinExistence type="predicted"/>
<dbReference type="EMBL" id="JAOZYB010000057">
    <property type="protein sequence ID" value="MEB3960664.1"/>
    <property type="molecule type" value="Genomic_DNA"/>
</dbReference>
<keyword evidence="2" id="KW-1185">Reference proteome</keyword>
<accession>A0ABU6C855</accession>